<sequence length="149" mass="17031">MADLIFVPKIGLIKNNHSSISRTRLWVPPVVTRISSVPKLRLKEPFSKSRKPSLAKIPIISHHRSTSTYEKQPSRSNSVLRSSVISERKTSQSRTVHNSISFVNLEGFKKFIRANSQSSLVHDITTSRKSLKTMNKIFNKLENVQMYLK</sequence>
<comment type="caution">
    <text evidence="1">The sequence shown here is derived from an EMBL/GenBank/DDBJ whole genome shotgun (WGS) entry which is preliminary data.</text>
</comment>
<dbReference type="Proteomes" id="UP001162131">
    <property type="component" value="Unassembled WGS sequence"/>
</dbReference>
<reference evidence="1" key="1">
    <citation type="submission" date="2021-09" db="EMBL/GenBank/DDBJ databases">
        <authorList>
            <consortium name="AG Swart"/>
            <person name="Singh M."/>
            <person name="Singh A."/>
            <person name="Seah K."/>
            <person name="Emmerich C."/>
        </authorList>
    </citation>
    <scope>NUCLEOTIDE SEQUENCE</scope>
    <source>
        <strain evidence="1">ATCC30299</strain>
    </source>
</reference>
<dbReference type="EMBL" id="CAJZBQ010000056">
    <property type="protein sequence ID" value="CAG9333183.1"/>
    <property type="molecule type" value="Genomic_DNA"/>
</dbReference>
<dbReference type="AlphaFoldDB" id="A0AAU9K3U0"/>
<proteinExistence type="predicted"/>
<evidence type="ECO:0000313" key="2">
    <source>
        <dbReference type="Proteomes" id="UP001162131"/>
    </source>
</evidence>
<gene>
    <name evidence="1" type="ORF">BSTOLATCC_MIC58002</name>
</gene>
<protein>
    <submittedName>
        <fullName evidence="1">Uncharacterized protein</fullName>
    </submittedName>
</protein>
<name>A0AAU9K3U0_9CILI</name>
<keyword evidence="2" id="KW-1185">Reference proteome</keyword>
<accession>A0AAU9K3U0</accession>
<evidence type="ECO:0000313" key="1">
    <source>
        <dbReference type="EMBL" id="CAG9333183.1"/>
    </source>
</evidence>
<organism evidence="1 2">
    <name type="scientific">Blepharisma stoltei</name>
    <dbReference type="NCBI Taxonomy" id="1481888"/>
    <lineage>
        <taxon>Eukaryota</taxon>
        <taxon>Sar</taxon>
        <taxon>Alveolata</taxon>
        <taxon>Ciliophora</taxon>
        <taxon>Postciliodesmatophora</taxon>
        <taxon>Heterotrichea</taxon>
        <taxon>Heterotrichida</taxon>
        <taxon>Blepharismidae</taxon>
        <taxon>Blepharisma</taxon>
    </lineage>
</organism>